<protein>
    <submittedName>
        <fullName evidence="10">Type 4 prepilin-like proteins leader peptide-processing enzyme</fullName>
    </submittedName>
</protein>
<comment type="subcellular location">
    <subcellularLocation>
        <location evidence="1">Cell membrane</location>
        <topology evidence="1">Multi-pass membrane protein</topology>
    </subcellularLocation>
</comment>
<feature type="domain" description="Prepilin peptidase A24 N-terminal" evidence="9">
    <location>
        <begin position="13"/>
        <end position="96"/>
    </location>
</feature>
<evidence type="ECO:0000256" key="6">
    <source>
        <dbReference type="ARBA" id="ARBA00023136"/>
    </source>
</evidence>
<dbReference type="InterPro" id="IPR000045">
    <property type="entry name" value="Prepilin_IV_endopep_pep"/>
</dbReference>
<feature type="transmembrane region" description="Helical" evidence="7">
    <location>
        <begin position="100"/>
        <end position="118"/>
    </location>
</feature>
<accession>A0A4Y7RLG8</accession>
<comment type="caution">
    <text evidence="10">The sequence shown here is derived from an EMBL/GenBank/DDBJ whole genome shotgun (WGS) entry which is preliminary data.</text>
</comment>
<dbReference type="Pfam" id="PF01478">
    <property type="entry name" value="Peptidase_A24"/>
    <property type="match status" value="1"/>
</dbReference>
<dbReference type="Pfam" id="PF06750">
    <property type="entry name" value="A24_N_bact"/>
    <property type="match status" value="1"/>
</dbReference>
<organism evidence="10 11">
    <name type="scientific">Pelotomaculum propionicicum</name>
    <dbReference type="NCBI Taxonomy" id="258475"/>
    <lineage>
        <taxon>Bacteria</taxon>
        <taxon>Bacillati</taxon>
        <taxon>Bacillota</taxon>
        <taxon>Clostridia</taxon>
        <taxon>Eubacteriales</taxon>
        <taxon>Desulfotomaculaceae</taxon>
        <taxon>Pelotomaculum</taxon>
    </lineage>
</organism>
<proteinExistence type="inferred from homology"/>
<dbReference type="OrthoDB" id="9789291at2"/>
<dbReference type="Gene3D" id="1.20.120.1220">
    <property type="match status" value="1"/>
</dbReference>
<dbReference type="GO" id="GO:0006465">
    <property type="term" value="P:signal peptide processing"/>
    <property type="evidence" value="ECO:0007669"/>
    <property type="project" value="TreeGrafter"/>
</dbReference>
<evidence type="ECO:0000256" key="1">
    <source>
        <dbReference type="ARBA" id="ARBA00004651"/>
    </source>
</evidence>
<evidence type="ECO:0000256" key="2">
    <source>
        <dbReference type="ARBA" id="ARBA00005801"/>
    </source>
</evidence>
<name>A0A4Y7RLG8_9FIRM</name>
<evidence type="ECO:0000256" key="3">
    <source>
        <dbReference type="ARBA" id="ARBA00022475"/>
    </source>
</evidence>
<evidence type="ECO:0000313" key="10">
    <source>
        <dbReference type="EMBL" id="TEB09589.1"/>
    </source>
</evidence>
<dbReference type="Proteomes" id="UP000297597">
    <property type="component" value="Unassembled WGS sequence"/>
</dbReference>
<dbReference type="EMBL" id="QFFZ01000043">
    <property type="protein sequence ID" value="TEB09589.1"/>
    <property type="molecule type" value="Genomic_DNA"/>
</dbReference>
<keyword evidence="4 7" id="KW-0812">Transmembrane</keyword>
<gene>
    <name evidence="10" type="primary">comC</name>
    <name evidence="10" type="ORF">Pmgp_03020</name>
</gene>
<comment type="similarity">
    <text evidence="2">Belongs to the peptidase A24 family.</text>
</comment>
<dbReference type="InterPro" id="IPR010627">
    <property type="entry name" value="Prepilin_pept_A24_N"/>
</dbReference>
<feature type="transmembrane region" description="Helical" evidence="7">
    <location>
        <begin position="76"/>
        <end position="94"/>
    </location>
</feature>
<dbReference type="PANTHER" id="PTHR30487:SF0">
    <property type="entry name" value="PREPILIN LEADER PEPTIDASE_N-METHYLTRANSFERASE-RELATED"/>
    <property type="match status" value="1"/>
</dbReference>
<feature type="transmembrane region" description="Helical" evidence="7">
    <location>
        <begin position="181"/>
        <end position="211"/>
    </location>
</feature>
<keyword evidence="5 7" id="KW-1133">Transmembrane helix</keyword>
<evidence type="ECO:0000259" key="9">
    <source>
        <dbReference type="Pfam" id="PF06750"/>
    </source>
</evidence>
<feature type="domain" description="Prepilin type IV endopeptidase peptidase" evidence="8">
    <location>
        <begin position="106"/>
        <end position="209"/>
    </location>
</feature>
<dbReference type="AlphaFoldDB" id="A0A4Y7RLG8"/>
<sequence>MVITDLLPYVFFVFGLVIGSFLNVCIYRIPRGESVVFPPSHCPGCSRRIAARDLIPVLSYLRLKGRCRFCGSKISPIYPFIELLTGLLFAAVYLRFGHTVLLYKVLFLVPVLIIVTFIDLRHYIIPDKLTVFALAGGVILNIYTRDLTLFSSLLGLISAGAFLLLIAIVSKGGMGGGDIKFAAVIGLFLGWPQGLFAVFLSCMLAGMAGLVLLLTRVKGRKDAIPFGPFLCIGALAAIWRGEEILTWYLRGAWF</sequence>
<dbReference type="GO" id="GO:0005886">
    <property type="term" value="C:plasma membrane"/>
    <property type="evidence" value="ECO:0007669"/>
    <property type="project" value="UniProtKB-SubCell"/>
</dbReference>
<feature type="transmembrane region" description="Helical" evidence="7">
    <location>
        <begin position="6"/>
        <end position="27"/>
    </location>
</feature>
<dbReference type="PANTHER" id="PTHR30487">
    <property type="entry name" value="TYPE 4 PREPILIN-LIKE PROTEINS LEADER PEPTIDE-PROCESSING ENZYME"/>
    <property type="match status" value="1"/>
</dbReference>
<evidence type="ECO:0000256" key="4">
    <source>
        <dbReference type="ARBA" id="ARBA00022692"/>
    </source>
</evidence>
<evidence type="ECO:0000256" key="5">
    <source>
        <dbReference type="ARBA" id="ARBA00022989"/>
    </source>
</evidence>
<evidence type="ECO:0000259" key="8">
    <source>
        <dbReference type="Pfam" id="PF01478"/>
    </source>
</evidence>
<feature type="transmembrane region" description="Helical" evidence="7">
    <location>
        <begin position="223"/>
        <end position="241"/>
    </location>
</feature>
<dbReference type="InterPro" id="IPR050882">
    <property type="entry name" value="Prepilin_peptidase/N-MTase"/>
</dbReference>
<evidence type="ECO:0000256" key="7">
    <source>
        <dbReference type="SAM" id="Phobius"/>
    </source>
</evidence>
<dbReference type="RefSeq" id="WP_134214811.1">
    <property type="nucleotide sequence ID" value="NZ_QFFZ01000043.1"/>
</dbReference>
<keyword evidence="11" id="KW-1185">Reference proteome</keyword>
<feature type="transmembrane region" description="Helical" evidence="7">
    <location>
        <begin position="149"/>
        <end position="169"/>
    </location>
</feature>
<reference evidence="10 11" key="1">
    <citation type="journal article" date="2018" name="Environ. Microbiol.">
        <title>Novel energy conservation strategies and behaviour of Pelotomaculum schinkii driving syntrophic propionate catabolism.</title>
        <authorList>
            <person name="Hidalgo-Ahumada C.A.P."/>
            <person name="Nobu M.K."/>
            <person name="Narihiro T."/>
            <person name="Tamaki H."/>
            <person name="Liu W.T."/>
            <person name="Kamagata Y."/>
            <person name="Stams A.J.M."/>
            <person name="Imachi H."/>
            <person name="Sousa D.Z."/>
        </authorList>
    </citation>
    <scope>NUCLEOTIDE SEQUENCE [LARGE SCALE GENOMIC DNA]</scope>
    <source>
        <strain evidence="10 11">MGP</strain>
    </source>
</reference>
<keyword evidence="3" id="KW-1003">Cell membrane</keyword>
<evidence type="ECO:0000313" key="11">
    <source>
        <dbReference type="Proteomes" id="UP000297597"/>
    </source>
</evidence>
<dbReference type="GO" id="GO:0004190">
    <property type="term" value="F:aspartic-type endopeptidase activity"/>
    <property type="evidence" value="ECO:0007669"/>
    <property type="project" value="InterPro"/>
</dbReference>
<keyword evidence="6 7" id="KW-0472">Membrane</keyword>
<feature type="transmembrane region" description="Helical" evidence="7">
    <location>
        <begin position="125"/>
        <end position="143"/>
    </location>
</feature>